<evidence type="ECO:0000256" key="2">
    <source>
        <dbReference type="ARBA" id="ARBA00023125"/>
    </source>
</evidence>
<dbReference type="Proteomes" id="UP000620559">
    <property type="component" value="Unassembled WGS sequence"/>
</dbReference>
<organism evidence="5 6">
    <name type="scientific">Plectonema cf. radiosum LEGE 06105</name>
    <dbReference type="NCBI Taxonomy" id="945769"/>
    <lineage>
        <taxon>Bacteria</taxon>
        <taxon>Bacillati</taxon>
        <taxon>Cyanobacteriota</taxon>
        <taxon>Cyanophyceae</taxon>
        <taxon>Oscillatoriophycideae</taxon>
        <taxon>Oscillatoriales</taxon>
        <taxon>Microcoleaceae</taxon>
        <taxon>Plectonema</taxon>
    </lineage>
</organism>
<keyword evidence="6" id="KW-1185">Reference proteome</keyword>
<dbReference type="SMART" id="SM00470">
    <property type="entry name" value="ParB"/>
    <property type="match status" value="1"/>
</dbReference>
<comment type="similarity">
    <text evidence="1">Belongs to the ParB family.</text>
</comment>
<dbReference type="FunFam" id="3.90.1530.30:FF:000001">
    <property type="entry name" value="Chromosome partitioning protein ParB"/>
    <property type="match status" value="1"/>
</dbReference>
<dbReference type="SUPFAM" id="SSF110849">
    <property type="entry name" value="ParB/Sulfiredoxin"/>
    <property type="match status" value="1"/>
</dbReference>
<dbReference type="Gene3D" id="1.10.10.2830">
    <property type="match status" value="2"/>
</dbReference>
<dbReference type="InterPro" id="IPR003115">
    <property type="entry name" value="ParB_N"/>
</dbReference>
<evidence type="ECO:0000313" key="5">
    <source>
        <dbReference type="EMBL" id="MBE9212643.1"/>
    </source>
</evidence>
<dbReference type="InterPro" id="IPR036086">
    <property type="entry name" value="ParB/Sulfiredoxin_sf"/>
</dbReference>
<name>A0A8J7F2I7_9CYAN</name>
<dbReference type="PANTHER" id="PTHR33375:SF7">
    <property type="entry name" value="CHROMOSOME 2-PARTITIONING PROTEIN PARB-RELATED"/>
    <property type="match status" value="1"/>
</dbReference>
<feature type="region of interest" description="Disordered" evidence="3">
    <location>
        <begin position="182"/>
        <end position="274"/>
    </location>
</feature>
<feature type="domain" description="ParB-like N-terminal" evidence="4">
    <location>
        <begin position="31"/>
        <end position="121"/>
    </location>
</feature>
<sequence>MNRKRSQPLKSTLEIPWDTTNVSANNADSTQKVPLKQIHIAPTQPRRYFDPKALSELAESIKQHGILQPLLVRPRARTGYELVAGERRYRAAKECGLKDVPVVIRELSNEAAFQLALIENLQREDLNPVEETEGILHLLAIRLSRAVEEIPPLLRRLQHSRKEAAKSDNNVIVNKETDEIDADNNVIESESSQEKTSNNVIGKGETEKNDDENNVIGEQEVEPNESDNNVIVKENGNLDAENNVIDKEETQPEVSDNNVTVKEETDNSKASSQEKPELQIVEEVFNGLGLMTWESFANNRLPLLNLPEDILEALRKGSLEYTKARAIAQIKDTLERVAFLDQAIKENWSLSEIKQRIGEKKTPSSTPNAESDDYKERFTAATTKLKKSRIWSDQKKRKQIEKLLSQLEALTQSG</sequence>
<feature type="compositionally biased region" description="Basic and acidic residues" evidence="3">
    <location>
        <begin position="261"/>
        <end position="274"/>
    </location>
</feature>
<comment type="caution">
    <text evidence="5">The sequence shown here is derived from an EMBL/GenBank/DDBJ whole genome shotgun (WGS) entry which is preliminary data.</text>
</comment>
<dbReference type="GO" id="GO:0007059">
    <property type="term" value="P:chromosome segregation"/>
    <property type="evidence" value="ECO:0007669"/>
    <property type="project" value="TreeGrafter"/>
</dbReference>
<dbReference type="Pfam" id="PF17762">
    <property type="entry name" value="HTH_ParB"/>
    <property type="match status" value="1"/>
</dbReference>
<dbReference type="GO" id="GO:0005694">
    <property type="term" value="C:chromosome"/>
    <property type="evidence" value="ECO:0007669"/>
    <property type="project" value="TreeGrafter"/>
</dbReference>
<accession>A0A8J7F2I7</accession>
<dbReference type="NCBIfam" id="TIGR00180">
    <property type="entry name" value="parB_part"/>
    <property type="match status" value="1"/>
</dbReference>
<reference evidence="5" key="1">
    <citation type="submission" date="2020-10" db="EMBL/GenBank/DDBJ databases">
        <authorList>
            <person name="Castelo-Branco R."/>
            <person name="Eusebio N."/>
            <person name="Adriana R."/>
            <person name="Vieira A."/>
            <person name="Brugerolle De Fraissinette N."/>
            <person name="Rezende De Castro R."/>
            <person name="Schneider M.P."/>
            <person name="Vasconcelos V."/>
            <person name="Leao P.N."/>
        </authorList>
    </citation>
    <scope>NUCLEOTIDE SEQUENCE</scope>
    <source>
        <strain evidence="5">LEGE 06105</strain>
    </source>
</reference>
<dbReference type="Pfam" id="PF02195">
    <property type="entry name" value="ParB_N"/>
    <property type="match status" value="1"/>
</dbReference>
<dbReference type="Gene3D" id="3.90.1530.30">
    <property type="match status" value="1"/>
</dbReference>
<gene>
    <name evidence="5" type="ORF">IQ247_07920</name>
</gene>
<dbReference type="EMBL" id="JADEWL010000017">
    <property type="protein sequence ID" value="MBE9212643.1"/>
    <property type="molecule type" value="Genomic_DNA"/>
</dbReference>
<dbReference type="InterPro" id="IPR004437">
    <property type="entry name" value="ParB/RepB/Spo0J"/>
</dbReference>
<dbReference type="InterPro" id="IPR050336">
    <property type="entry name" value="Chromosome_partition/occlusion"/>
</dbReference>
<dbReference type="GO" id="GO:0003677">
    <property type="term" value="F:DNA binding"/>
    <property type="evidence" value="ECO:0007669"/>
    <property type="project" value="UniProtKB-KW"/>
</dbReference>
<dbReference type="PANTHER" id="PTHR33375">
    <property type="entry name" value="CHROMOSOME-PARTITIONING PROTEIN PARB-RELATED"/>
    <property type="match status" value="1"/>
</dbReference>
<feature type="compositionally biased region" description="Polar residues" evidence="3">
    <location>
        <begin position="186"/>
        <end position="200"/>
    </location>
</feature>
<dbReference type="InterPro" id="IPR041468">
    <property type="entry name" value="HTH_ParB/Spo0J"/>
</dbReference>
<dbReference type="SUPFAM" id="SSF109709">
    <property type="entry name" value="KorB DNA-binding domain-like"/>
    <property type="match status" value="2"/>
</dbReference>
<protein>
    <submittedName>
        <fullName evidence="5">ParB/RepB/Spo0J family partition protein</fullName>
    </submittedName>
</protein>
<evidence type="ECO:0000313" key="6">
    <source>
        <dbReference type="Proteomes" id="UP000620559"/>
    </source>
</evidence>
<proteinExistence type="inferred from homology"/>
<evidence type="ECO:0000256" key="1">
    <source>
        <dbReference type="ARBA" id="ARBA00006295"/>
    </source>
</evidence>
<dbReference type="CDD" id="cd16393">
    <property type="entry name" value="SPO0J_N"/>
    <property type="match status" value="1"/>
</dbReference>
<evidence type="ECO:0000259" key="4">
    <source>
        <dbReference type="SMART" id="SM00470"/>
    </source>
</evidence>
<dbReference type="AlphaFoldDB" id="A0A8J7F2I7"/>
<evidence type="ECO:0000256" key="3">
    <source>
        <dbReference type="SAM" id="MobiDB-lite"/>
    </source>
</evidence>
<dbReference type="RefSeq" id="WP_193918774.1">
    <property type="nucleotide sequence ID" value="NZ_JADEWL010000017.1"/>
</dbReference>
<feature type="compositionally biased region" description="Acidic residues" evidence="3">
    <location>
        <begin position="208"/>
        <end position="225"/>
    </location>
</feature>
<keyword evidence="2" id="KW-0238">DNA-binding</keyword>